<dbReference type="EMBL" id="JAHMHR010000043">
    <property type="protein sequence ID" value="KAK1671896.1"/>
    <property type="molecule type" value="Genomic_DNA"/>
</dbReference>
<evidence type="ECO:0000313" key="3">
    <source>
        <dbReference type="Proteomes" id="UP001224890"/>
    </source>
</evidence>
<feature type="compositionally biased region" description="Polar residues" evidence="1">
    <location>
        <begin position="40"/>
        <end position="53"/>
    </location>
</feature>
<organism evidence="2 3">
    <name type="scientific">Colletotrichum godetiae</name>
    <dbReference type="NCBI Taxonomy" id="1209918"/>
    <lineage>
        <taxon>Eukaryota</taxon>
        <taxon>Fungi</taxon>
        <taxon>Dikarya</taxon>
        <taxon>Ascomycota</taxon>
        <taxon>Pezizomycotina</taxon>
        <taxon>Sordariomycetes</taxon>
        <taxon>Hypocreomycetidae</taxon>
        <taxon>Glomerellales</taxon>
        <taxon>Glomerellaceae</taxon>
        <taxon>Colletotrichum</taxon>
        <taxon>Colletotrichum acutatum species complex</taxon>
    </lineage>
</organism>
<evidence type="ECO:0000256" key="1">
    <source>
        <dbReference type="SAM" id="MobiDB-lite"/>
    </source>
</evidence>
<dbReference type="Proteomes" id="UP001224890">
    <property type="component" value="Unassembled WGS sequence"/>
</dbReference>
<dbReference type="AlphaFoldDB" id="A0AAJ0AHN5"/>
<accession>A0AAJ0AHN5</accession>
<feature type="region of interest" description="Disordered" evidence="1">
    <location>
        <begin position="1"/>
        <end position="64"/>
    </location>
</feature>
<reference evidence="2" key="1">
    <citation type="submission" date="2021-06" db="EMBL/GenBank/DDBJ databases">
        <title>Comparative genomics, transcriptomics and evolutionary studies reveal genomic signatures of adaptation to plant cell wall in hemibiotrophic fungi.</title>
        <authorList>
            <consortium name="DOE Joint Genome Institute"/>
            <person name="Baroncelli R."/>
            <person name="Diaz J.F."/>
            <person name="Benocci T."/>
            <person name="Peng M."/>
            <person name="Battaglia E."/>
            <person name="Haridas S."/>
            <person name="Andreopoulos W."/>
            <person name="Labutti K."/>
            <person name="Pangilinan J."/>
            <person name="Floch G.L."/>
            <person name="Makela M.R."/>
            <person name="Henrissat B."/>
            <person name="Grigoriev I.V."/>
            <person name="Crouch J.A."/>
            <person name="De Vries R.P."/>
            <person name="Sukno S.A."/>
            <person name="Thon M.R."/>
        </authorList>
    </citation>
    <scope>NUCLEOTIDE SEQUENCE</scope>
    <source>
        <strain evidence="2">CBS 193.32</strain>
    </source>
</reference>
<keyword evidence="3" id="KW-1185">Reference proteome</keyword>
<gene>
    <name evidence="2" type="ORF">BDP55DRAFT_635521</name>
</gene>
<protein>
    <submittedName>
        <fullName evidence="2">Uncharacterized protein</fullName>
    </submittedName>
</protein>
<sequence length="158" mass="17707">MEHRLTGAKAKSQEVFTRPTSRPAIHATTPHTLQPWRSGPLNQQDNPPSSGPQRSERLSDLGIRRGTVVKAPESRCTNETCDGLCCLKYFEALSETLVEAVEQSQTKYIGHQVDPAKPSHNIDIALGISEARKEVDTDYRVFGWLIKMMDLGRLKYSE</sequence>
<evidence type="ECO:0000313" key="2">
    <source>
        <dbReference type="EMBL" id="KAK1671896.1"/>
    </source>
</evidence>
<comment type="caution">
    <text evidence="2">The sequence shown here is derived from an EMBL/GenBank/DDBJ whole genome shotgun (WGS) entry which is preliminary data.</text>
</comment>
<feature type="compositionally biased region" description="Basic and acidic residues" evidence="1">
    <location>
        <begin position="54"/>
        <end position="63"/>
    </location>
</feature>
<dbReference type="RefSeq" id="XP_060425899.1">
    <property type="nucleotide sequence ID" value="XM_060572784.1"/>
</dbReference>
<name>A0AAJ0AHN5_9PEZI</name>
<dbReference type="GeneID" id="85457310"/>
<proteinExistence type="predicted"/>